<sequence>MLQQPRLRRRLGDRPSRPLVEVKDLGSRRVSLPSDQPIQHGESRPMLLPSG</sequence>
<comment type="caution">
    <text evidence="2">The sequence shown here is derived from an EMBL/GenBank/DDBJ whole genome shotgun (WGS) entry which is preliminary data.</text>
</comment>
<protein>
    <submittedName>
        <fullName evidence="2">Uncharacterized protein</fullName>
    </submittedName>
</protein>
<gene>
    <name evidence="2" type="ORF">C2845_PM16G02750</name>
</gene>
<evidence type="ECO:0000313" key="2">
    <source>
        <dbReference type="EMBL" id="RLM66152.1"/>
    </source>
</evidence>
<organism evidence="2 3">
    <name type="scientific">Panicum miliaceum</name>
    <name type="common">Proso millet</name>
    <name type="synonym">Broomcorn millet</name>
    <dbReference type="NCBI Taxonomy" id="4540"/>
    <lineage>
        <taxon>Eukaryota</taxon>
        <taxon>Viridiplantae</taxon>
        <taxon>Streptophyta</taxon>
        <taxon>Embryophyta</taxon>
        <taxon>Tracheophyta</taxon>
        <taxon>Spermatophyta</taxon>
        <taxon>Magnoliopsida</taxon>
        <taxon>Liliopsida</taxon>
        <taxon>Poales</taxon>
        <taxon>Poaceae</taxon>
        <taxon>PACMAD clade</taxon>
        <taxon>Panicoideae</taxon>
        <taxon>Panicodae</taxon>
        <taxon>Paniceae</taxon>
        <taxon>Panicinae</taxon>
        <taxon>Panicum</taxon>
        <taxon>Panicum sect. Panicum</taxon>
    </lineage>
</organism>
<feature type="region of interest" description="Disordered" evidence="1">
    <location>
        <begin position="1"/>
        <end position="51"/>
    </location>
</feature>
<feature type="compositionally biased region" description="Basic and acidic residues" evidence="1">
    <location>
        <begin position="10"/>
        <end position="27"/>
    </location>
</feature>
<dbReference type="Proteomes" id="UP000275267">
    <property type="component" value="Unassembled WGS sequence"/>
</dbReference>
<name>A0A3L6PWU0_PANMI</name>
<accession>A0A3L6PWU0</accession>
<dbReference type="EMBL" id="PQIB02000015">
    <property type="protein sequence ID" value="RLM66152.1"/>
    <property type="molecule type" value="Genomic_DNA"/>
</dbReference>
<proteinExistence type="predicted"/>
<dbReference type="AlphaFoldDB" id="A0A3L6PWU0"/>
<reference evidence="3" key="1">
    <citation type="journal article" date="2019" name="Nat. Commun.">
        <title>The genome of broomcorn millet.</title>
        <authorList>
            <person name="Zou C."/>
            <person name="Miki D."/>
            <person name="Li D."/>
            <person name="Tang Q."/>
            <person name="Xiao L."/>
            <person name="Rajput S."/>
            <person name="Deng P."/>
            <person name="Jia W."/>
            <person name="Huang R."/>
            <person name="Zhang M."/>
            <person name="Sun Y."/>
            <person name="Hu J."/>
            <person name="Fu X."/>
            <person name="Schnable P.S."/>
            <person name="Li F."/>
            <person name="Zhang H."/>
            <person name="Feng B."/>
            <person name="Zhu X."/>
            <person name="Liu R."/>
            <person name="Schnable J.C."/>
            <person name="Zhu J.-K."/>
            <person name="Zhang H."/>
        </authorList>
    </citation>
    <scope>NUCLEOTIDE SEQUENCE [LARGE SCALE GENOMIC DNA]</scope>
</reference>
<evidence type="ECO:0000256" key="1">
    <source>
        <dbReference type="SAM" id="MobiDB-lite"/>
    </source>
</evidence>
<keyword evidence="3" id="KW-1185">Reference proteome</keyword>
<evidence type="ECO:0000313" key="3">
    <source>
        <dbReference type="Proteomes" id="UP000275267"/>
    </source>
</evidence>